<feature type="domain" description="Spen paralogue and orthologue SPOC C-terminal" evidence="2">
    <location>
        <begin position="35"/>
        <end position="122"/>
    </location>
</feature>
<gene>
    <name evidence="3" type="ORF">TGARI_206670B</name>
</gene>
<keyword evidence="1" id="KW-0472">Membrane</keyword>
<dbReference type="EMBL" id="AGQS02004374">
    <property type="protein sequence ID" value="KYF44555.1"/>
    <property type="molecule type" value="Genomic_DNA"/>
</dbReference>
<evidence type="ECO:0000259" key="2">
    <source>
        <dbReference type="Pfam" id="PF07744"/>
    </source>
</evidence>
<keyword evidence="1" id="KW-1133">Transmembrane helix</keyword>
<evidence type="ECO:0000313" key="4">
    <source>
        <dbReference type="Proteomes" id="UP000074247"/>
    </source>
</evidence>
<accession>A0A139Y0P3</accession>
<dbReference type="AlphaFoldDB" id="A0A139Y0P3"/>
<dbReference type="InterPro" id="IPR012921">
    <property type="entry name" value="SPOC_C"/>
</dbReference>
<name>A0A139Y0P3_TOXGO</name>
<evidence type="ECO:0000256" key="1">
    <source>
        <dbReference type="SAM" id="Phobius"/>
    </source>
</evidence>
<comment type="caution">
    <text evidence="3">The sequence shown here is derived from an EMBL/GenBank/DDBJ whole genome shotgun (WGS) entry which is preliminary data.</text>
</comment>
<organism evidence="3 4">
    <name type="scientific">Toxoplasma gondii ARI</name>
    <dbReference type="NCBI Taxonomy" id="1074872"/>
    <lineage>
        <taxon>Eukaryota</taxon>
        <taxon>Sar</taxon>
        <taxon>Alveolata</taxon>
        <taxon>Apicomplexa</taxon>
        <taxon>Conoidasida</taxon>
        <taxon>Coccidia</taxon>
        <taxon>Eucoccidiorida</taxon>
        <taxon>Eimeriorina</taxon>
        <taxon>Sarcocystidae</taxon>
        <taxon>Toxoplasma</taxon>
    </lineage>
</organism>
<reference evidence="3 4" key="1">
    <citation type="journal article" date="2016" name="Nat. Commun.">
        <title>Local admixture of amplified and diversified secreted pathogenesis determinants shapes mosaic Toxoplasma gondii genomes.</title>
        <authorList>
            <person name="Lorenzi H."/>
            <person name="Khan A."/>
            <person name="Behnke M.S."/>
            <person name="Namasivayam S."/>
            <person name="Swapna L.S."/>
            <person name="Hadjithomas M."/>
            <person name="Karamycheva S."/>
            <person name="Pinney D."/>
            <person name="Brunk B.P."/>
            <person name="Ajioka J.W."/>
            <person name="Ajzenberg D."/>
            <person name="Boothroyd J.C."/>
            <person name="Boyle J.P."/>
            <person name="Darde M.L."/>
            <person name="Diaz-Miranda M.A."/>
            <person name="Dubey J.P."/>
            <person name="Fritz H.M."/>
            <person name="Gennari S.M."/>
            <person name="Gregory B.D."/>
            <person name="Kim K."/>
            <person name="Saeij J.P."/>
            <person name="Su C."/>
            <person name="White M.W."/>
            <person name="Zhu X.Q."/>
            <person name="Howe D.K."/>
            <person name="Rosenthal B.M."/>
            <person name="Grigg M.E."/>
            <person name="Parkinson J."/>
            <person name="Liu L."/>
            <person name="Kissinger J.C."/>
            <person name="Roos D.S."/>
            <person name="Sibley L.D."/>
        </authorList>
    </citation>
    <scope>NUCLEOTIDE SEQUENCE [LARGE SCALE GENOMIC DNA]</scope>
    <source>
        <strain evidence="3 4">ARI</strain>
    </source>
</reference>
<protein>
    <submittedName>
        <fullName evidence="3">SPOC domain protein</fullName>
    </submittedName>
</protein>
<dbReference type="Pfam" id="PF07744">
    <property type="entry name" value="SPOC"/>
    <property type="match status" value="1"/>
</dbReference>
<proteinExistence type="predicted"/>
<feature type="transmembrane region" description="Helical" evidence="1">
    <location>
        <begin position="12"/>
        <end position="34"/>
    </location>
</feature>
<sequence>MQECGRTSVRHCPLRVLALFFLFGTVLFFISIFFTRPGVLDVNQRANLDRLQTHLRRGRQGGSAPHSSGEGSLRYSIWQLGADTRQDSRQYDELCDYFINKERVGLLESPSQAIYMVPPNPKYIKPLDLPDANFMYAYVIAK</sequence>
<dbReference type="Proteomes" id="UP000074247">
    <property type="component" value="Unassembled WGS sequence"/>
</dbReference>
<dbReference type="VEuPathDB" id="ToxoDB:TGARI_206670B"/>
<keyword evidence="1" id="KW-0812">Transmembrane</keyword>
<evidence type="ECO:0000313" key="3">
    <source>
        <dbReference type="EMBL" id="KYF44555.1"/>
    </source>
</evidence>